<dbReference type="EMBL" id="BK063680">
    <property type="protein sequence ID" value="DBA35661.1"/>
    <property type="molecule type" value="Genomic_DNA"/>
</dbReference>
<dbReference type="GeneID" id="301841406"/>
<evidence type="ECO:0000313" key="1">
    <source>
        <dbReference type="EMBL" id="DBA35661.1"/>
    </source>
</evidence>
<evidence type="ECO:0000313" key="2">
    <source>
        <dbReference type="Proteomes" id="UP001302000"/>
    </source>
</evidence>
<reference evidence="1 2" key="1">
    <citation type="journal article" date="2023" name="Nat. Microbiol.">
        <title>A compendium of viruses from methanogenic archaea reveals their diversity and adaptations to the gut environment.</title>
        <authorList>
            <person name="Medvedeva S."/>
            <person name="Borrel G."/>
            <person name="Krupovic M."/>
            <person name="Gribaldo S."/>
        </authorList>
    </citation>
    <scope>NUCLEOTIDE SEQUENCE [LARGE SCALE GENOMIC DNA]</scope>
</reference>
<protein>
    <submittedName>
        <fullName evidence="1">Uncharacterized protein</fullName>
    </submittedName>
</protein>
<gene>
    <name evidence="1" type="ORF">vir335_00106</name>
</gene>
<proteinExistence type="predicted"/>
<organism evidence="1 2">
    <name type="scientific">Caudoviricetes sp. vir335</name>
    <dbReference type="NCBI Taxonomy" id="3068357"/>
    <lineage>
        <taxon>Viruses</taxon>
        <taxon>Duplodnaviria</taxon>
        <taxon>Heunggongvirae</taxon>
        <taxon>Uroviricota</taxon>
        <taxon>Caudoviricetes</taxon>
    </lineage>
</organism>
<accession>A0AA87CCS6</accession>
<name>A0AA87CCS6_9CAUD</name>
<sequence length="92" mass="10243">MTKMQTQMALVSPYRDVLALLDAPSARAEGMTCAQIRTALDMDNEAMKSVMMRMRNVGLVRPIGMTRPLVYVATGVHRKLDGRKERMDTGGE</sequence>
<dbReference type="RefSeq" id="YP_013605565.1">
    <property type="nucleotide sequence ID" value="NC_134205.1"/>
</dbReference>
<dbReference type="Proteomes" id="UP001302000">
    <property type="component" value="Segment"/>
</dbReference>
<keyword evidence="2" id="KW-1185">Reference proteome</keyword>